<feature type="domain" description="F-box" evidence="1">
    <location>
        <begin position="42"/>
        <end position="75"/>
    </location>
</feature>
<accession>U5CUF7</accession>
<dbReference type="Gramene" id="ERM97410">
    <property type="protein sequence ID" value="ERM97410"/>
    <property type="gene ID" value="AMTR_s05220p00003080"/>
</dbReference>
<sequence>MAAMACPLQEKPAPLSYGGPQEIGTHEELDSQYRSSTFFRALPDDVLAVISKFLCPRDVCSLSLCCKSLTSFAISDKISFSQCERLGAIKAEDLILWRKSMASYKALCRFLLSIRLLIGMWVHQNPELGNVVYAMWGFLSLVACRIIY</sequence>
<dbReference type="Gene3D" id="1.20.1280.50">
    <property type="match status" value="1"/>
</dbReference>
<protein>
    <recommendedName>
        <fullName evidence="1">F-box domain-containing protein</fullName>
    </recommendedName>
</protein>
<dbReference type="Pfam" id="PF00646">
    <property type="entry name" value="F-box"/>
    <property type="match status" value="1"/>
</dbReference>
<dbReference type="eggNOG" id="ENOG502QTKH">
    <property type="taxonomic scope" value="Eukaryota"/>
</dbReference>
<keyword evidence="3" id="KW-1185">Reference proteome</keyword>
<dbReference type="PANTHER" id="PTHR31370:SF2">
    <property type="entry name" value="OS08G0105100 PROTEIN"/>
    <property type="match status" value="1"/>
</dbReference>
<dbReference type="InterPro" id="IPR036047">
    <property type="entry name" value="F-box-like_dom_sf"/>
</dbReference>
<dbReference type="Proteomes" id="UP000017836">
    <property type="component" value="Unassembled WGS sequence"/>
</dbReference>
<organism evidence="2 3">
    <name type="scientific">Amborella trichopoda</name>
    <dbReference type="NCBI Taxonomy" id="13333"/>
    <lineage>
        <taxon>Eukaryota</taxon>
        <taxon>Viridiplantae</taxon>
        <taxon>Streptophyta</taxon>
        <taxon>Embryophyta</taxon>
        <taxon>Tracheophyta</taxon>
        <taxon>Spermatophyta</taxon>
        <taxon>Magnoliopsida</taxon>
        <taxon>Amborellales</taxon>
        <taxon>Amborellaceae</taxon>
        <taxon>Amborella</taxon>
    </lineage>
</organism>
<dbReference type="InterPro" id="IPR001810">
    <property type="entry name" value="F-box_dom"/>
</dbReference>
<reference evidence="3" key="1">
    <citation type="journal article" date="2013" name="Science">
        <title>The Amborella genome and the evolution of flowering plants.</title>
        <authorList>
            <consortium name="Amborella Genome Project"/>
        </authorList>
    </citation>
    <scope>NUCLEOTIDE SEQUENCE [LARGE SCALE GENOMIC DNA]</scope>
</reference>
<dbReference type="AlphaFoldDB" id="U5CUF7"/>
<dbReference type="EMBL" id="KI396442">
    <property type="protein sequence ID" value="ERM97410.1"/>
    <property type="molecule type" value="Genomic_DNA"/>
</dbReference>
<dbReference type="InterPro" id="IPR040275">
    <property type="entry name" value="At5g39450-like"/>
</dbReference>
<gene>
    <name evidence="2" type="ORF">AMTR_s05220p00003080</name>
</gene>
<dbReference type="HOGENOM" id="CLU_1761248_0_0_1"/>
<evidence type="ECO:0000313" key="2">
    <source>
        <dbReference type="EMBL" id="ERM97410.1"/>
    </source>
</evidence>
<name>U5CUF7_AMBTC</name>
<evidence type="ECO:0000259" key="1">
    <source>
        <dbReference type="Pfam" id="PF00646"/>
    </source>
</evidence>
<dbReference type="PANTHER" id="PTHR31370">
    <property type="entry name" value="F-BOX PROTEIN FAMILY-LIKE"/>
    <property type="match status" value="1"/>
</dbReference>
<dbReference type="SUPFAM" id="SSF81383">
    <property type="entry name" value="F-box domain"/>
    <property type="match status" value="1"/>
</dbReference>
<proteinExistence type="predicted"/>
<evidence type="ECO:0000313" key="3">
    <source>
        <dbReference type="Proteomes" id="UP000017836"/>
    </source>
</evidence>